<dbReference type="AlphaFoldDB" id="A0A7G9YRK9"/>
<evidence type="ECO:0000313" key="1">
    <source>
        <dbReference type="EMBL" id="QNO50643.1"/>
    </source>
</evidence>
<organism evidence="1">
    <name type="scientific">Candidatus Methanogaster sp. ANME-2c ERB4</name>
    <dbReference type="NCBI Taxonomy" id="2759911"/>
    <lineage>
        <taxon>Archaea</taxon>
        <taxon>Methanobacteriati</taxon>
        <taxon>Methanobacteriota</taxon>
        <taxon>Stenosarchaea group</taxon>
        <taxon>Methanomicrobia</taxon>
        <taxon>Methanosarcinales</taxon>
        <taxon>ANME-2 cluster</taxon>
        <taxon>Candidatus Methanogasteraceae</taxon>
        <taxon>Candidatus Methanogaster</taxon>
    </lineage>
</organism>
<proteinExistence type="predicted"/>
<gene>
    <name evidence="1" type="ORF">PPJMCGDE_00014</name>
</gene>
<dbReference type="EMBL" id="MT631444">
    <property type="protein sequence ID" value="QNO50643.1"/>
    <property type="molecule type" value="Genomic_DNA"/>
</dbReference>
<reference evidence="1" key="1">
    <citation type="submission" date="2020-06" db="EMBL/GenBank/DDBJ databases">
        <title>Unique genomic features of the anaerobic methanotrophic archaea.</title>
        <authorList>
            <person name="Chadwick G.L."/>
            <person name="Skennerton C.T."/>
            <person name="Laso-Perez R."/>
            <person name="Leu A.O."/>
            <person name="Speth D.R."/>
            <person name="Yu H."/>
            <person name="Morgan-Lang C."/>
            <person name="Hatzenpichler R."/>
            <person name="Goudeau D."/>
            <person name="Malmstrom R."/>
            <person name="Brazelton W.J."/>
            <person name="Woyke T."/>
            <person name="Hallam S.J."/>
            <person name="Tyson G.W."/>
            <person name="Wegener G."/>
            <person name="Boetius A."/>
            <person name="Orphan V."/>
        </authorList>
    </citation>
    <scope>NUCLEOTIDE SEQUENCE</scope>
</reference>
<protein>
    <submittedName>
        <fullName evidence="1">Uncharacterized protein</fullName>
    </submittedName>
</protein>
<sequence>MMPPNLLGGGVDGLERNVTKIHESRKFVQMYLYTQYRRYTTKMEGICEVLQIYLS</sequence>
<accession>A0A7G9YRK9</accession>
<name>A0A7G9YRK9_9EURY</name>